<dbReference type="InterPro" id="IPR011701">
    <property type="entry name" value="MFS"/>
</dbReference>
<dbReference type="SUPFAM" id="SSF103473">
    <property type="entry name" value="MFS general substrate transporter"/>
    <property type="match status" value="1"/>
</dbReference>
<dbReference type="Pfam" id="PF07690">
    <property type="entry name" value="MFS_1"/>
    <property type="match status" value="1"/>
</dbReference>
<proteinExistence type="predicted"/>
<keyword evidence="5 6" id="KW-0472">Membrane</keyword>
<comment type="subcellular location">
    <subcellularLocation>
        <location evidence="1">Cell inner membrane</location>
        <topology evidence="1">Multi-pass membrane protein</topology>
    </subcellularLocation>
</comment>
<organism evidence="8 9">
    <name type="scientific">Microlunatus spumicola</name>
    <dbReference type="NCBI Taxonomy" id="81499"/>
    <lineage>
        <taxon>Bacteria</taxon>
        <taxon>Bacillati</taxon>
        <taxon>Actinomycetota</taxon>
        <taxon>Actinomycetes</taxon>
        <taxon>Propionibacteriales</taxon>
        <taxon>Propionibacteriaceae</taxon>
        <taxon>Microlunatus</taxon>
    </lineage>
</organism>
<feature type="transmembrane region" description="Helical" evidence="6">
    <location>
        <begin position="130"/>
        <end position="151"/>
    </location>
</feature>
<name>A0ABP6XUY4_9ACTN</name>
<evidence type="ECO:0000256" key="2">
    <source>
        <dbReference type="ARBA" id="ARBA00022448"/>
    </source>
</evidence>
<evidence type="ECO:0000256" key="5">
    <source>
        <dbReference type="ARBA" id="ARBA00023136"/>
    </source>
</evidence>
<feature type="transmembrane region" description="Helical" evidence="6">
    <location>
        <begin position="429"/>
        <end position="450"/>
    </location>
</feature>
<evidence type="ECO:0000313" key="9">
    <source>
        <dbReference type="Proteomes" id="UP001500767"/>
    </source>
</evidence>
<keyword evidence="3 6" id="KW-0812">Transmembrane</keyword>
<feature type="transmembrane region" description="Helical" evidence="6">
    <location>
        <begin position="326"/>
        <end position="347"/>
    </location>
</feature>
<reference evidence="9" key="1">
    <citation type="journal article" date="2019" name="Int. J. Syst. Evol. Microbiol.">
        <title>The Global Catalogue of Microorganisms (GCM) 10K type strain sequencing project: providing services to taxonomists for standard genome sequencing and annotation.</title>
        <authorList>
            <consortium name="The Broad Institute Genomics Platform"/>
            <consortium name="The Broad Institute Genome Sequencing Center for Infectious Disease"/>
            <person name="Wu L."/>
            <person name="Ma J."/>
        </authorList>
    </citation>
    <scope>NUCLEOTIDE SEQUENCE [LARGE SCALE GENOMIC DNA]</scope>
    <source>
        <strain evidence="9">JCM 16540</strain>
    </source>
</reference>
<feature type="transmembrane region" description="Helical" evidence="6">
    <location>
        <begin position="40"/>
        <end position="62"/>
    </location>
</feature>
<feature type="transmembrane region" description="Helical" evidence="6">
    <location>
        <begin position="191"/>
        <end position="210"/>
    </location>
</feature>
<feature type="transmembrane region" description="Helical" evidence="6">
    <location>
        <begin position="292"/>
        <end position="314"/>
    </location>
</feature>
<dbReference type="Gene3D" id="1.20.1250.20">
    <property type="entry name" value="MFS general substrate transporter like domains"/>
    <property type="match status" value="1"/>
</dbReference>
<evidence type="ECO:0000256" key="6">
    <source>
        <dbReference type="SAM" id="Phobius"/>
    </source>
</evidence>
<dbReference type="InterPro" id="IPR036259">
    <property type="entry name" value="MFS_trans_sf"/>
</dbReference>
<feature type="transmembrane region" description="Helical" evidence="6">
    <location>
        <begin position="250"/>
        <end position="271"/>
    </location>
</feature>
<keyword evidence="2" id="KW-0813">Transport</keyword>
<feature type="transmembrane region" description="Helical" evidence="6">
    <location>
        <begin position="359"/>
        <end position="377"/>
    </location>
</feature>
<evidence type="ECO:0000313" key="8">
    <source>
        <dbReference type="EMBL" id="GAA3572972.1"/>
    </source>
</evidence>
<accession>A0ABP6XUY4</accession>
<sequence length="500" mass="51726">MHTAARGLPRDVASQTQTSVDTAPAITRASVGLRSERGPVLLGVMLSMGLIAIDATILATAVPSVVNDLGGFSQFPWLFSVFLLAQAVTVPIFAKLSDSYGRKPVIITGIAVFLVASVLCGFAWSMPALIAFRALQGLGAGAIQPTCMTIIGDIYSLEERAKVQGYVASVWAISSVVGPTLGGVFVDFLDWRWIFFVNVPLALVAGWMISRHFHEKVERVRHKVDVAGAVLLTLGSSLLILGLLEGGVLWSWLTVPGIGVPALGIALVVAFGFVERRAAEPILPTWVLKNRLLITTSFASLAVGAVLIGLTSYVPLYAQSVLGQSALVAGFALAALTLGWPISASFAGRIYLRIGFRSTALIGTVVAVVGVAGLTLLRPTSSIWQVGVTCFVIGLGMGLVAAPTLIAAQSSVGWSVRGVVTGTSMFARSMGSALGIAVFGAIANAGLGNHVGGGNATTASAIAPSLMATALQHVFLASAVGAVGMLLAVLLMPRKVETVA</sequence>
<feature type="domain" description="Major facilitator superfamily (MFS) profile" evidence="7">
    <location>
        <begin position="40"/>
        <end position="496"/>
    </location>
</feature>
<dbReference type="Gene3D" id="1.20.1720.10">
    <property type="entry name" value="Multidrug resistance protein D"/>
    <property type="match status" value="1"/>
</dbReference>
<dbReference type="PRINTS" id="PR01036">
    <property type="entry name" value="TCRTETB"/>
</dbReference>
<feature type="transmembrane region" description="Helical" evidence="6">
    <location>
        <begin position="105"/>
        <end position="124"/>
    </location>
</feature>
<dbReference type="PANTHER" id="PTHR23501:SF191">
    <property type="entry name" value="VACUOLAR BASIC AMINO ACID TRANSPORTER 4"/>
    <property type="match status" value="1"/>
</dbReference>
<comment type="caution">
    <text evidence="8">The sequence shown here is derived from an EMBL/GenBank/DDBJ whole genome shotgun (WGS) entry which is preliminary data.</text>
</comment>
<evidence type="ECO:0000256" key="4">
    <source>
        <dbReference type="ARBA" id="ARBA00022989"/>
    </source>
</evidence>
<gene>
    <name evidence="8" type="ORF">GCM10022197_32180</name>
</gene>
<evidence type="ECO:0000256" key="3">
    <source>
        <dbReference type="ARBA" id="ARBA00022692"/>
    </source>
</evidence>
<feature type="transmembrane region" description="Helical" evidence="6">
    <location>
        <begin position="74"/>
        <end position="93"/>
    </location>
</feature>
<dbReference type="InterPro" id="IPR020846">
    <property type="entry name" value="MFS_dom"/>
</dbReference>
<dbReference type="CDD" id="cd17502">
    <property type="entry name" value="MFS_Azr1_MDR_like"/>
    <property type="match status" value="1"/>
</dbReference>
<feature type="transmembrane region" description="Helical" evidence="6">
    <location>
        <begin position="163"/>
        <end position="185"/>
    </location>
</feature>
<dbReference type="PANTHER" id="PTHR23501">
    <property type="entry name" value="MAJOR FACILITATOR SUPERFAMILY"/>
    <property type="match status" value="1"/>
</dbReference>
<dbReference type="EMBL" id="BAAAYR010000004">
    <property type="protein sequence ID" value="GAA3572972.1"/>
    <property type="molecule type" value="Genomic_DNA"/>
</dbReference>
<evidence type="ECO:0000256" key="1">
    <source>
        <dbReference type="ARBA" id="ARBA00004429"/>
    </source>
</evidence>
<protein>
    <submittedName>
        <fullName evidence="8">MDR family MFS transporter</fullName>
    </submittedName>
</protein>
<feature type="transmembrane region" description="Helical" evidence="6">
    <location>
        <begin position="222"/>
        <end position="244"/>
    </location>
</feature>
<feature type="transmembrane region" description="Helical" evidence="6">
    <location>
        <begin position="470"/>
        <end position="492"/>
    </location>
</feature>
<dbReference type="PROSITE" id="PS50850">
    <property type="entry name" value="MFS"/>
    <property type="match status" value="1"/>
</dbReference>
<evidence type="ECO:0000259" key="7">
    <source>
        <dbReference type="PROSITE" id="PS50850"/>
    </source>
</evidence>
<dbReference type="Proteomes" id="UP001500767">
    <property type="component" value="Unassembled WGS sequence"/>
</dbReference>
<keyword evidence="4 6" id="KW-1133">Transmembrane helix</keyword>
<keyword evidence="9" id="KW-1185">Reference proteome</keyword>
<feature type="transmembrane region" description="Helical" evidence="6">
    <location>
        <begin position="383"/>
        <end position="408"/>
    </location>
</feature>